<protein>
    <recommendedName>
        <fullName evidence="2">OTU domain-containing protein</fullName>
    </recommendedName>
</protein>
<reference evidence="3 4" key="1">
    <citation type="submission" date="2017-11" db="EMBL/GenBank/DDBJ databases">
        <title>Comparative genomics of Botrytis spp.</title>
        <authorList>
            <person name="Valero-Jimenez C.A."/>
            <person name="Tapia P."/>
            <person name="Veloso J."/>
            <person name="Silva-Moreno E."/>
            <person name="Staats M."/>
            <person name="Valdes J.H."/>
            <person name="Van Kan J.A.L."/>
        </authorList>
    </citation>
    <scope>NUCLEOTIDE SEQUENCE [LARGE SCALE GENOMIC DNA]</scope>
    <source>
        <strain evidence="3 4">MUCL2830</strain>
    </source>
</reference>
<organism evidence="3 4">
    <name type="scientific">Botryotinia calthae</name>
    <dbReference type="NCBI Taxonomy" id="38488"/>
    <lineage>
        <taxon>Eukaryota</taxon>
        <taxon>Fungi</taxon>
        <taxon>Dikarya</taxon>
        <taxon>Ascomycota</taxon>
        <taxon>Pezizomycotina</taxon>
        <taxon>Leotiomycetes</taxon>
        <taxon>Helotiales</taxon>
        <taxon>Sclerotiniaceae</taxon>
        <taxon>Botryotinia</taxon>
    </lineage>
</organism>
<feature type="compositionally biased region" description="Basic and acidic residues" evidence="1">
    <location>
        <begin position="486"/>
        <end position="498"/>
    </location>
</feature>
<accession>A0A4Y8DJB4</accession>
<feature type="domain" description="OTU" evidence="2">
    <location>
        <begin position="215"/>
        <end position="346"/>
    </location>
</feature>
<evidence type="ECO:0000313" key="4">
    <source>
        <dbReference type="Proteomes" id="UP000297299"/>
    </source>
</evidence>
<dbReference type="EMBL" id="PHWZ01000009">
    <property type="protein sequence ID" value="TEY86422.1"/>
    <property type="molecule type" value="Genomic_DNA"/>
</dbReference>
<gene>
    <name evidence="3" type="ORF">BOTCAL_0009g00490</name>
</gene>
<dbReference type="AlphaFoldDB" id="A0A4Y8DJB4"/>
<dbReference type="Gene3D" id="3.90.70.80">
    <property type="match status" value="1"/>
</dbReference>
<feature type="compositionally biased region" description="Acidic residues" evidence="1">
    <location>
        <begin position="519"/>
        <end position="529"/>
    </location>
</feature>
<feature type="compositionally biased region" description="Basic and acidic residues" evidence="1">
    <location>
        <begin position="538"/>
        <end position="551"/>
    </location>
</feature>
<dbReference type="Proteomes" id="UP000297299">
    <property type="component" value="Unassembled WGS sequence"/>
</dbReference>
<dbReference type="CDD" id="cd22744">
    <property type="entry name" value="OTU"/>
    <property type="match status" value="1"/>
</dbReference>
<name>A0A4Y8DJB4_9HELO</name>
<feature type="region of interest" description="Disordered" evidence="1">
    <location>
        <begin position="479"/>
        <end position="568"/>
    </location>
</feature>
<comment type="caution">
    <text evidence="3">The sequence shown here is derived from an EMBL/GenBank/DDBJ whole genome shotgun (WGS) entry which is preliminary data.</text>
</comment>
<feature type="compositionally biased region" description="Basic residues" evidence="1">
    <location>
        <begin position="556"/>
        <end position="568"/>
    </location>
</feature>
<dbReference type="PROSITE" id="PS50802">
    <property type="entry name" value="OTU"/>
    <property type="match status" value="1"/>
</dbReference>
<dbReference type="InterPro" id="IPR003323">
    <property type="entry name" value="OTU_dom"/>
</dbReference>
<proteinExistence type="predicted"/>
<keyword evidence="4" id="KW-1185">Reference proteome</keyword>
<dbReference type="OrthoDB" id="3540583at2759"/>
<evidence type="ECO:0000313" key="3">
    <source>
        <dbReference type="EMBL" id="TEY86422.1"/>
    </source>
</evidence>
<evidence type="ECO:0000259" key="2">
    <source>
        <dbReference type="PROSITE" id="PS50802"/>
    </source>
</evidence>
<feature type="region of interest" description="Disordered" evidence="1">
    <location>
        <begin position="1"/>
        <end position="40"/>
    </location>
</feature>
<evidence type="ECO:0000256" key="1">
    <source>
        <dbReference type="SAM" id="MobiDB-lite"/>
    </source>
</evidence>
<sequence length="568" mass="64873">MNEEQLARVLRRDPNINVPRPQYRRPERTQPLRWARSSPHTLKQRSLPLYTTVRTTEPLKWLPDEHLKTAWPFLPNRPPVYPELPVKKHGLEELEMEEARKRQNTERRRAKAEAAIAKLAPPPALRPDIFPLSPQAACAPRPKDPMTEEARKKWPGPGDYEFKWEDNPHKDHSMAIRDSIPDDMYEPPIVRTMPNRKPLNNFSIKLPFVEDATVFYPSKIPASGDCFFGSVSMALYGTTMYWHYTKYCHLWFFRYVLTHPAHPRHSFYWHLNSFGDANNQMNMWHRLSTPHAWQLSSLFNVTADIYNLFIVLYEIPQTIDIFGQYNATHVFFHLINRNHYESLIPSNNEVLFPFPDGIKINPRPGRAKTRPFGGHGKNIVPPPIALPIIPRPSLMDMTRVLGINTKDGALDMDLVRTGLRRERALARKLNDPGEIKWWLAADAKERKAEEDEWLANVGKVPSPKQGKLPTNEELAADLSRILGKGKKPEPGEVKKGGGGDKFTPGGTKKKKFTGFGLNSDDDSDDDETENPTGKRSPKGKDKAPVNPDKKPSPKSAHGRGGGRKPPRW</sequence>